<feature type="binding site" evidence="16">
    <location>
        <begin position="222"/>
        <end position="225"/>
    </location>
    <ligand>
        <name>ATP</name>
        <dbReference type="ChEBI" id="CHEBI:30616"/>
    </ligand>
</feature>
<dbReference type="AlphaFoldDB" id="A0A291B7L8"/>
<keyword evidence="8 16" id="KW-0418">Kinase</keyword>
<gene>
    <name evidence="16" type="primary">hldE</name>
    <name evidence="19" type="ORF">BTN50_0490</name>
</gene>
<dbReference type="GO" id="GO:0016773">
    <property type="term" value="F:phosphotransferase activity, alcohol group as acceptor"/>
    <property type="evidence" value="ECO:0007669"/>
    <property type="project" value="InterPro"/>
</dbReference>
<feature type="domain" description="Carbohydrate kinase PfkB" evidence="17">
    <location>
        <begin position="38"/>
        <end position="329"/>
    </location>
</feature>
<evidence type="ECO:0000256" key="14">
    <source>
        <dbReference type="ARBA" id="ARBA00060955"/>
    </source>
</evidence>
<dbReference type="UniPathway" id="UPA00958"/>
<dbReference type="GO" id="GO:0097171">
    <property type="term" value="P:ADP-L-glycero-beta-D-manno-heptose biosynthetic process"/>
    <property type="evidence" value="ECO:0007669"/>
    <property type="project" value="UniProtKB-UniPathway"/>
</dbReference>
<dbReference type="NCBIfam" id="TIGR00125">
    <property type="entry name" value="cyt_tran_rel"/>
    <property type="match status" value="1"/>
</dbReference>
<evidence type="ECO:0000256" key="2">
    <source>
        <dbReference type="ARBA" id="ARBA00003753"/>
    </source>
</evidence>
<evidence type="ECO:0000256" key="12">
    <source>
        <dbReference type="ARBA" id="ARBA00047428"/>
    </source>
</evidence>
<comment type="pathway">
    <text evidence="3">Bacterial outer membrane biogenesis; LPS core biosynthesis.</text>
</comment>
<keyword evidence="7 16" id="KW-0547">Nucleotide-binding</keyword>
<evidence type="ECO:0000313" key="20">
    <source>
        <dbReference type="Proteomes" id="UP000218160"/>
    </source>
</evidence>
<dbReference type="Proteomes" id="UP000218160">
    <property type="component" value="Chromosome 1"/>
</dbReference>
<evidence type="ECO:0000256" key="8">
    <source>
        <dbReference type="ARBA" id="ARBA00022777"/>
    </source>
</evidence>
<dbReference type="NCBIfam" id="NF008454">
    <property type="entry name" value="PRK11316.1"/>
    <property type="match status" value="1"/>
</dbReference>
<dbReference type="EMBL" id="CP020660">
    <property type="protein sequence ID" value="ATF09019.1"/>
    <property type="molecule type" value="Genomic_DNA"/>
</dbReference>
<sequence length="504" mass="53749">MCFLAGKHWLCKHCGNIAHVLMSLEITMKLTLPDYQKADVLVVGDVMLDRYWYGPAGRISPEAPVLVVKINQIEERPGGAANVAMNIAALGGKARLIGIVGQDEQANILNTILTSLNVDCNFIRLAELPTITKLRVMSQNQQLIRLDFEEDFHSVNFAPILEQIEMALLHTKVMILSDYAKGTLANVQSMIQLARSAGIPTLVDPKGANFEHYRGATILTPNISEFEAVVGACLTVEDIVTKGLKLIHQLEFDALLVTRSDHGMMFLRASHEPLSLPTLAKEVYDVTGAGDTVISVLASSLAAGKSMCEACALANAAAGVVVGKLGTSTLSTIELTEAIHGSHQSGFGVVTEEPLIAAVKIAKARGEVVVMTNGCFDILHAGHVAYLNKAARLGDRLIVAVNTDESVHGLKGAGRPVNPADRRMAVLAGLSAVDWVVSFSEKTPQRLISKILPNLLVKGGDYKPEDIAGSKEVIAAGGNVLVLNFEGGCSTTEIINSILSGHNS</sequence>
<dbReference type="GO" id="GO:0005524">
    <property type="term" value="F:ATP binding"/>
    <property type="evidence" value="ECO:0007669"/>
    <property type="project" value="UniProtKB-UniRule"/>
</dbReference>
<keyword evidence="9 16" id="KW-0067">ATP-binding</keyword>
<comment type="function">
    <text evidence="1 16">Catalyzes the phosphorylation of D-glycero-D-manno-heptose 7-phosphate at the C-1 position to selectively form D-glycero-beta-D-manno-heptose-1,7-bisphosphate.</text>
</comment>
<dbReference type="PANTHER" id="PTHR46969">
    <property type="entry name" value="BIFUNCTIONAL PROTEIN HLDE"/>
    <property type="match status" value="1"/>
</dbReference>
<dbReference type="InterPro" id="IPR011611">
    <property type="entry name" value="PfkB_dom"/>
</dbReference>
<dbReference type="NCBIfam" id="TIGR02198">
    <property type="entry name" value="rfaE_dom_I"/>
    <property type="match status" value="1"/>
</dbReference>
<proteinExistence type="inferred from homology"/>
<comment type="catalytic activity">
    <reaction evidence="13 16">
        <text>D-glycero-beta-D-manno-heptose 7-phosphate + ATP = D-glycero-beta-D-manno-heptose 1,7-bisphosphate + ADP + H(+)</text>
        <dbReference type="Rhea" id="RHEA:27473"/>
        <dbReference type="ChEBI" id="CHEBI:15378"/>
        <dbReference type="ChEBI" id="CHEBI:30616"/>
        <dbReference type="ChEBI" id="CHEBI:60204"/>
        <dbReference type="ChEBI" id="CHEBI:60208"/>
        <dbReference type="ChEBI" id="CHEBI:456216"/>
        <dbReference type="EC" id="2.7.1.167"/>
    </reaction>
</comment>
<dbReference type="InterPro" id="IPR004821">
    <property type="entry name" value="Cyt_trans-like"/>
</dbReference>
<dbReference type="Pfam" id="PF00294">
    <property type="entry name" value="PfkB"/>
    <property type="match status" value="1"/>
</dbReference>
<dbReference type="InterPro" id="IPR014729">
    <property type="entry name" value="Rossmann-like_a/b/a_fold"/>
</dbReference>
<protein>
    <recommendedName>
        <fullName evidence="16">Bifunctional protein HldE</fullName>
    </recommendedName>
    <domain>
        <recommendedName>
            <fullName evidence="16">D-beta-D-heptose 7-phosphate kinase</fullName>
            <ecNumber evidence="16">2.7.1.167</ecNumber>
        </recommendedName>
        <alternativeName>
            <fullName evidence="16">D-beta-D-heptose 7-phosphotransferase</fullName>
        </alternativeName>
        <alternativeName>
            <fullName evidence="16">D-glycero-beta-D-manno-heptose-7-phosphate kinase</fullName>
        </alternativeName>
    </domain>
    <domain>
        <recommendedName>
            <fullName evidence="16">D-beta-D-heptose 1-phosphate adenylyltransferase</fullName>
            <ecNumber evidence="16">2.7.7.70</ecNumber>
        </recommendedName>
        <alternativeName>
            <fullName evidence="16">D-glycero-beta-D-manno-heptose 1-phosphate adenylyltransferase</fullName>
        </alternativeName>
    </domain>
</protein>
<dbReference type="Pfam" id="PF01467">
    <property type="entry name" value="CTP_transf_like"/>
    <property type="match status" value="1"/>
</dbReference>
<dbReference type="KEGG" id="elux:BTN50_0490"/>
<dbReference type="InterPro" id="IPR029056">
    <property type="entry name" value="Ribokinase-like"/>
</dbReference>
<dbReference type="InterPro" id="IPR023030">
    <property type="entry name" value="Bifunc_HldE"/>
</dbReference>
<evidence type="ECO:0000256" key="5">
    <source>
        <dbReference type="ARBA" id="ARBA00022679"/>
    </source>
</evidence>
<keyword evidence="20" id="KW-1185">Reference proteome</keyword>
<dbReference type="InterPro" id="IPR011913">
    <property type="entry name" value="RfaE_dom_I"/>
</dbReference>
<evidence type="ECO:0000313" key="19">
    <source>
        <dbReference type="EMBL" id="ATF09019.1"/>
    </source>
</evidence>
<comment type="function">
    <text evidence="2 16">Catalyzes the ADP transfer from ATP to D-glycero-beta-D-manno-heptose 1-phosphate, yielding ADP-D-glycero-beta-D-manno-heptose.</text>
</comment>
<dbReference type="Gene3D" id="3.40.50.620">
    <property type="entry name" value="HUPs"/>
    <property type="match status" value="1"/>
</dbReference>
<evidence type="ECO:0000256" key="15">
    <source>
        <dbReference type="ARBA" id="ARBA00061122"/>
    </source>
</evidence>
<dbReference type="FunFam" id="3.40.1190.20:FF:000002">
    <property type="entry name" value="Bifunctional protein HldE"/>
    <property type="match status" value="1"/>
</dbReference>
<comment type="subunit">
    <text evidence="4 16">Homodimer.</text>
</comment>
<comment type="similarity">
    <text evidence="15 16">In the C-terminal section; belongs to the cytidylyltransferase family.</text>
</comment>
<dbReference type="GO" id="GO:0005829">
    <property type="term" value="C:cytosol"/>
    <property type="evidence" value="ECO:0007669"/>
    <property type="project" value="TreeGrafter"/>
</dbReference>
<dbReference type="Gene3D" id="3.40.1190.20">
    <property type="match status" value="1"/>
</dbReference>
<evidence type="ECO:0000256" key="13">
    <source>
        <dbReference type="ARBA" id="ARBA00052873"/>
    </source>
</evidence>
<comment type="pathway">
    <text evidence="16">Nucleotide-sugar biosynthesis; ADP-L-glycero-beta-D-manno-heptose biosynthesis; ADP-L-glycero-beta-D-manno-heptose from D-glycero-beta-D-manno-heptose 7-phosphate: step 1/4.</text>
</comment>
<feature type="domain" description="Cytidyltransferase-like" evidence="18">
    <location>
        <begin position="371"/>
        <end position="496"/>
    </location>
</feature>
<evidence type="ECO:0000259" key="18">
    <source>
        <dbReference type="Pfam" id="PF01467"/>
    </source>
</evidence>
<evidence type="ECO:0000256" key="7">
    <source>
        <dbReference type="ARBA" id="ARBA00022741"/>
    </source>
</evidence>
<dbReference type="GO" id="GO:0009244">
    <property type="term" value="P:lipopolysaccharide core region biosynthetic process"/>
    <property type="evidence" value="ECO:0007669"/>
    <property type="project" value="UniProtKB-UniPathway"/>
</dbReference>
<dbReference type="EC" id="2.7.1.167" evidence="16"/>
<dbReference type="GO" id="GO:0033785">
    <property type="term" value="F:heptose 7-phosphate kinase activity"/>
    <property type="evidence" value="ECO:0007669"/>
    <property type="project" value="UniProtKB-UniRule"/>
</dbReference>
<feature type="region of interest" description="Cytidylyltransferase" evidence="16">
    <location>
        <begin position="371"/>
        <end position="504"/>
    </location>
</feature>
<dbReference type="SUPFAM" id="SSF52374">
    <property type="entry name" value="Nucleotidylyl transferase"/>
    <property type="match status" value="1"/>
</dbReference>
<dbReference type="HAMAP" id="MF_01603">
    <property type="entry name" value="HldE"/>
    <property type="match status" value="1"/>
</dbReference>
<evidence type="ECO:0000256" key="6">
    <source>
        <dbReference type="ARBA" id="ARBA00022695"/>
    </source>
</evidence>
<dbReference type="InterPro" id="IPR011914">
    <property type="entry name" value="RfaE_dom_II"/>
</dbReference>
<feature type="region of interest" description="Ribokinase" evidence="16">
    <location>
        <begin position="1"/>
        <end position="345"/>
    </location>
</feature>
<evidence type="ECO:0000256" key="16">
    <source>
        <dbReference type="HAMAP-Rule" id="MF_01603"/>
    </source>
</evidence>
<evidence type="ECO:0000256" key="1">
    <source>
        <dbReference type="ARBA" id="ARBA00002319"/>
    </source>
</evidence>
<evidence type="ECO:0000256" key="11">
    <source>
        <dbReference type="ARBA" id="ARBA00023277"/>
    </source>
</evidence>
<dbReference type="GO" id="GO:0033786">
    <property type="term" value="F:heptose-1-phosphate adenylyltransferase activity"/>
    <property type="evidence" value="ECO:0007669"/>
    <property type="project" value="UniProtKB-UniRule"/>
</dbReference>
<feature type="active site" evidence="16">
    <location>
        <position position="291"/>
    </location>
</feature>
<dbReference type="PANTHER" id="PTHR46969:SF1">
    <property type="entry name" value="BIFUNCTIONAL PROTEIN HLDE"/>
    <property type="match status" value="1"/>
</dbReference>
<name>A0A291B7L8_9GAMM</name>
<keyword evidence="6 16" id="KW-0548">Nucleotidyltransferase</keyword>
<dbReference type="EC" id="2.7.7.70" evidence="16"/>
<evidence type="ECO:0000256" key="4">
    <source>
        <dbReference type="ARBA" id="ARBA00011738"/>
    </source>
</evidence>
<keyword evidence="5 16" id="KW-0808">Transferase</keyword>
<comment type="catalytic activity">
    <reaction evidence="12 16">
        <text>D-glycero-beta-D-manno-heptose 1-phosphate + ATP + H(+) = ADP-D-glycero-beta-D-manno-heptose + diphosphate</text>
        <dbReference type="Rhea" id="RHEA:27465"/>
        <dbReference type="ChEBI" id="CHEBI:15378"/>
        <dbReference type="ChEBI" id="CHEBI:30616"/>
        <dbReference type="ChEBI" id="CHEBI:33019"/>
        <dbReference type="ChEBI" id="CHEBI:59967"/>
        <dbReference type="ChEBI" id="CHEBI:61593"/>
        <dbReference type="EC" id="2.7.7.70"/>
    </reaction>
</comment>
<evidence type="ECO:0000259" key="17">
    <source>
        <dbReference type="Pfam" id="PF00294"/>
    </source>
</evidence>
<dbReference type="UniPathway" id="UPA00356">
    <property type="reaction ID" value="UER00437"/>
</dbReference>
<dbReference type="PROSITE" id="PS00583">
    <property type="entry name" value="PFKB_KINASES_1"/>
    <property type="match status" value="1"/>
</dbReference>
<dbReference type="NCBIfam" id="TIGR02199">
    <property type="entry name" value="rfaE_dom_II"/>
    <property type="match status" value="1"/>
</dbReference>
<dbReference type="InterPro" id="IPR002173">
    <property type="entry name" value="Carboh/pur_kinase_PfkB_CS"/>
</dbReference>
<dbReference type="CDD" id="cd01172">
    <property type="entry name" value="RfaE_like"/>
    <property type="match status" value="1"/>
</dbReference>
<dbReference type="SUPFAM" id="SSF53613">
    <property type="entry name" value="Ribokinase-like"/>
    <property type="match status" value="1"/>
</dbReference>
<accession>A0A291B7L8</accession>
<comment type="similarity">
    <text evidence="14 16">In the N-terminal section; belongs to the carbohydrate kinase PfkB family.</text>
</comment>
<keyword evidence="11 16" id="KW-0119">Carbohydrate metabolism</keyword>
<organism evidence="19 20">
    <name type="scientific">Candidatus Enterovibrio altilux</name>
    <dbReference type="NCBI Taxonomy" id="1927128"/>
    <lineage>
        <taxon>Bacteria</taxon>
        <taxon>Pseudomonadati</taxon>
        <taxon>Pseudomonadota</taxon>
        <taxon>Gammaproteobacteria</taxon>
        <taxon>Vibrionales</taxon>
        <taxon>Vibrionaceae</taxon>
        <taxon>Enterovibrio</taxon>
    </lineage>
</organism>
<evidence type="ECO:0000256" key="10">
    <source>
        <dbReference type="ARBA" id="ARBA00023268"/>
    </source>
</evidence>
<dbReference type="FunFam" id="3.40.50.620:FF:000028">
    <property type="entry name" value="Bifunctional protein HldE"/>
    <property type="match status" value="1"/>
</dbReference>
<keyword evidence="10 16" id="KW-0511">Multifunctional enzyme</keyword>
<evidence type="ECO:0000256" key="9">
    <source>
        <dbReference type="ARBA" id="ARBA00022840"/>
    </source>
</evidence>
<evidence type="ECO:0000256" key="3">
    <source>
        <dbReference type="ARBA" id="ARBA00004713"/>
    </source>
</evidence>
<comment type="pathway">
    <text evidence="16">Nucleotide-sugar biosynthesis; ADP-L-glycero-beta-D-manno-heptose biosynthesis; ADP-L-glycero-beta-D-manno-heptose from D-glycero-beta-D-manno-heptose 7-phosphate: step 3/4.</text>
</comment>
<reference evidence="20" key="1">
    <citation type="submission" date="2017-04" db="EMBL/GenBank/DDBJ databases">
        <title>Genome evolution of the luminous symbionts of deep sea anglerfish.</title>
        <authorList>
            <person name="Hendry T.A."/>
        </authorList>
    </citation>
    <scope>NUCLEOTIDE SEQUENCE [LARGE SCALE GENOMIC DNA]</scope>
</reference>